<dbReference type="InterPro" id="IPR036676">
    <property type="entry name" value="PurM-like_C_sf"/>
</dbReference>
<feature type="binding site" evidence="2">
    <location>
        <position position="78"/>
    </location>
    <ligand>
        <name>Mg(2+)</name>
        <dbReference type="ChEBI" id="CHEBI:18420"/>
        <label>4</label>
    </ligand>
</feature>
<dbReference type="InterPro" id="IPR006283">
    <property type="entry name" value="ThiL-like"/>
</dbReference>
<dbReference type="GO" id="GO:0009229">
    <property type="term" value="P:thiamine diphosphate biosynthetic process"/>
    <property type="evidence" value="ECO:0007669"/>
    <property type="project" value="UniProtKB-UniRule"/>
</dbReference>
<feature type="binding site" evidence="2">
    <location>
        <position position="109"/>
    </location>
    <ligand>
        <name>Mg(2+)</name>
        <dbReference type="ChEBI" id="CHEBI:18420"/>
        <label>4</label>
    </ligand>
</feature>
<feature type="binding site" evidence="2">
    <location>
        <position position="183"/>
    </location>
    <ligand>
        <name>ATP</name>
        <dbReference type="ChEBI" id="CHEBI:30616"/>
    </ligand>
</feature>
<feature type="binding site" evidence="2">
    <location>
        <position position="253"/>
    </location>
    <ligand>
        <name>ATP</name>
        <dbReference type="ChEBI" id="CHEBI:30616"/>
    </ligand>
</feature>
<feature type="binding site" evidence="2">
    <location>
        <position position="251"/>
    </location>
    <ligand>
        <name>Mg(2+)</name>
        <dbReference type="ChEBI" id="CHEBI:18420"/>
        <label>3</label>
    </ligand>
</feature>
<evidence type="ECO:0000259" key="4">
    <source>
        <dbReference type="Pfam" id="PF02769"/>
    </source>
</evidence>
<feature type="binding site" evidence="2">
    <location>
        <position position="139"/>
    </location>
    <ligand>
        <name>ATP</name>
        <dbReference type="ChEBI" id="CHEBI:30616"/>
    </ligand>
</feature>
<dbReference type="AlphaFoldDB" id="A0A4P8L3I4"/>
<keyword evidence="2" id="KW-0547">Nucleotide-binding</keyword>
<evidence type="ECO:0000256" key="1">
    <source>
        <dbReference type="ARBA" id="ARBA00022977"/>
    </source>
</evidence>
<dbReference type="Pfam" id="PF02769">
    <property type="entry name" value="AIRS_C"/>
    <property type="match status" value="1"/>
</dbReference>
<comment type="caution">
    <text evidence="2">Lacks conserved residue(s) required for the propagation of feature annotation.</text>
</comment>
<feature type="binding site" evidence="2">
    <location>
        <position position="63"/>
    </location>
    <ligand>
        <name>Mg(2+)</name>
        <dbReference type="ChEBI" id="CHEBI:18420"/>
        <label>4</label>
    </ligand>
</feature>
<sequence>MKPLYRGLASATRRKASRFALETRLDAMTTRLKDVGEFGLIERIRRLLPGAPDVDVIVGIGDDVAVLETGGGSYLLATCDCQVEGVHFLWDTTTPFELGRKAAAVNLSDIAAMGGAPRWALVSLMAPQEILVESIEELYRGLGGALAEAGAVVVGGNTAKSSEGLIVDITLLGRVAPEHLLTRSGARPGDVAAVTGTLGDARAGLELWLRPESGVPEEEARTVKRRYTSPQARLLEGQCLGRCGAVHAMLDVSDGLLSDLRHMCEASGVGVELEVERVPVSPALPAVAAALKADALAWALTGGEDYELLFAVSEKDFPRVADQLLQETGTTCRAIGRFVDRDQGLRLILEDGRRSSFDAYAGGWDHFKAT</sequence>
<keyword evidence="2" id="KW-0460">Magnesium</keyword>
<dbReference type="GO" id="GO:0009030">
    <property type="term" value="F:thiamine-phosphate kinase activity"/>
    <property type="evidence" value="ECO:0007669"/>
    <property type="project" value="UniProtKB-UniRule"/>
</dbReference>
<keyword evidence="1 2" id="KW-0784">Thiamine biosynthesis</keyword>
<feature type="domain" description="PurM-like N-terminal" evidence="3">
    <location>
        <begin position="61"/>
        <end position="175"/>
    </location>
</feature>
<dbReference type="GO" id="GO:0005524">
    <property type="term" value="F:ATP binding"/>
    <property type="evidence" value="ECO:0007669"/>
    <property type="project" value="UniProtKB-UniRule"/>
</dbReference>
<comment type="pathway">
    <text evidence="2">Cofactor biosynthesis; thiamine diphosphate biosynthesis; thiamine diphosphate from thiamine phosphate: step 1/1.</text>
</comment>
<dbReference type="SUPFAM" id="SSF55326">
    <property type="entry name" value="PurM N-terminal domain-like"/>
    <property type="match status" value="1"/>
</dbReference>
<feature type="binding site" evidence="2">
    <location>
        <position position="109"/>
    </location>
    <ligand>
        <name>Mg(2+)</name>
        <dbReference type="ChEBI" id="CHEBI:18420"/>
        <label>3</label>
    </ligand>
</feature>
<keyword evidence="2 5" id="KW-0808">Transferase</keyword>
<dbReference type="HAMAP" id="MF_02128">
    <property type="entry name" value="TMP_kinase"/>
    <property type="match status" value="1"/>
</dbReference>
<proteinExistence type="inferred from homology"/>
<name>A0A4P8L3I4_9BACT</name>
<feature type="binding site" evidence="2">
    <location>
        <begin position="156"/>
        <end position="157"/>
    </location>
    <ligand>
        <name>ATP</name>
        <dbReference type="ChEBI" id="CHEBI:30616"/>
    </ligand>
</feature>
<dbReference type="KEGG" id="dax:FDQ92_10280"/>
<dbReference type="InterPro" id="IPR036921">
    <property type="entry name" value="PurM-like_N_sf"/>
</dbReference>
<dbReference type="CDD" id="cd02194">
    <property type="entry name" value="ThiL"/>
    <property type="match status" value="1"/>
</dbReference>
<feature type="binding site" evidence="2">
    <location>
        <position position="63"/>
    </location>
    <ligand>
        <name>Mg(2+)</name>
        <dbReference type="ChEBI" id="CHEBI:18420"/>
        <label>3</label>
    </ligand>
</feature>
<comment type="function">
    <text evidence="2">Catalyzes the ATP-dependent phosphorylation of thiamine-monophosphate (TMP) to form thiamine-pyrophosphate (TPP), the active form of vitamin B1.</text>
</comment>
<evidence type="ECO:0000313" key="6">
    <source>
        <dbReference type="Proteomes" id="UP000298602"/>
    </source>
</evidence>
<accession>A0A4P8L3I4</accession>
<dbReference type="Gene3D" id="3.90.650.10">
    <property type="entry name" value="PurM-like C-terminal domain"/>
    <property type="match status" value="1"/>
</dbReference>
<dbReference type="GO" id="GO:0009228">
    <property type="term" value="P:thiamine biosynthetic process"/>
    <property type="evidence" value="ECO:0007669"/>
    <property type="project" value="UniProtKB-KW"/>
</dbReference>
<dbReference type="PANTHER" id="PTHR30270:SF0">
    <property type="entry name" value="THIAMINE-MONOPHOSPHATE KINASE"/>
    <property type="match status" value="1"/>
</dbReference>
<dbReference type="NCBIfam" id="TIGR01379">
    <property type="entry name" value="thiL"/>
    <property type="match status" value="1"/>
</dbReference>
<comment type="similarity">
    <text evidence="2">Belongs to the thiamine-monophosphate kinase family.</text>
</comment>
<dbReference type="InterPro" id="IPR016188">
    <property type="entry name" value="PurM-like_N"/>
</dbReference>
<comment type="catalytic activity">
    <reaction evidence="2">
        <text>thiamine phosphate + ATP = thiamine diphosphate + ADP</text>
        <dbReference type="Rhea" id="RHEA:15913"/>
        <dbReference type="ChEBI" id="CHEBI:30616"/>
        <dbReference type="ChEBI" id="CHEBI:37575"/>
        <dbReference type="ChEBI" id="CHEBI:58937"/>
        <dbReference type="ChEBI" id="CHEBI:456216"/>
        <dbReference type="EC" id="2.7.4.16"/>
    </reaction>
</comment>
<evidence type="ECO:0000313" key="5">
    <source>
        <dbReference type="EMBL" id="QCQ22516.1"/>
    </source>
</evidence>
<keyword evidence="2" id="KW-0067">ATP-binding</keyword>
<feature type="binding site" evidence="2">
    <location>
        <position position="304"/>
    </location>
    <ligand>
        <name>substrate</name>
    </ligand>
</feature>
<feature type="domain" description="PurM-like C-terminal" evidence="4">
    <location>
        <begin position="187"/>
        <end position="342"/>
    </location>
</feature>
<reference evidence="5 6" key="2">
    <citation type="submission" date="2019-05" db="EMBL/GenBank/DDBJ databases">
        <authorList>
            <person name="Suflita J.M."/>
            <person name="Marks C.R."/>
        </authorList>
    </citation>
    <scope>NUCLEOTIDE SEQUENCE [LARGE SCALE GENOMIC DNA]</scope>
    <source>
        <strain evidence="5 6">ALDC</strain>
    </source>
</reference>
<dbReference type="SUPFAM" id="SSF56042">
    <property type="entry name" value="PurM C-terminal domain-like"/>
    <property type="match status" value="1"/>
</dbReference>
<feature type="binding site" evidence="2">
    <location>
        <position position="254"/>
    </location>
    <ligand>
        <name>Mg(2+)</name>
        <dbReference type="ChEBI" id="CHEBI:18420"/>
        <label>5</label>
    </ligand>
</feature>
<evidence type="ECO:0000256" key="2">
    <source>
        <dbReference type="HAMAP-Rule" id="MF_02128"/>
    </source>
</evidence>
<dbReference type="Pfam" id="PF00586">
    <property type="entry name" value="AIRS"/>
    <property type="match status" value="1"/>
</dbReference>
<reference evidence="5 6" key="1">
    <citation type="submission" date="2019-05" db="EMBL/GenBank/DDBJ databases">
        <title>The Complete Genome Sequence of the n-alkane-degrading Desulfoglaeba alkanexedens ALDC reveals multiple alkylsuccinate synthase gene clusters.</title>
        <authorList>
            <person name="Callaghan A.V."/>
            <person name="Davidova I.A."/>
            <person name="Duncan K.E."/>
            <person name="Morris B."/>
            <person name="McInerney M.J."/>
        </authorList>
    </citation>
    <scope>NUCLEOTIDE SEQUENCE [LARGE SCALE GENOMIC DNA]</scope>
    <source>
        <strain evidence="5 6">ALDC</strain>
    </source>
</reference>
<dbReference type="GO" id="GO:0000287">
    <property type="term" value="F:magnesium ion binding"/>
    <property type="evidence" value="ECO:0007669"/>
    <property type="project" value="UniProtKB-UniRule"/>
</dbReference>
<feature type="binding site" evidence="2">
    <location>
        <position position="364"/>
    </location>
    <ligand>
        <name>substrate</name>
    </ligand>
</feature>
<feature type="binding site" evidence="2">
    <location>
        <position position="87"/>
    </location>
    <ligand>
        <name>substrate</name>
    </ligand>
</feature>
<feature type="binding site" evidence="2">
    <location>
        <position position="157"/>
    </location>
    <ligand>
        <name>Mg(2+)</name>
        <dbReference type="ChEBI" id="CHEBI:18420"/>
        <label>1</label>
    </ligand>
</feature>
<organism evidence="5 6">
    <name type="scientific">Desulfoglaeba alkanexedens ALDC</name>
    <dbReference type="NCBI Taxonomy" id="980445"/>
    <lineage>
        <taxon>Bacteria</taxon>
        <taxon>Pseudomonadati</taxon>
        <taxon>Thermodesulfobacteriota</taxon>
        <taxon>Syntrophobacteria</taxon>
        <taxon>Syntrophobacterales</taxon>
        <taxon>Syntrophobacteraceae</taxon>
        <taxon>Desulfoglaeba</taxon>
    </lineage>
</organism>
<dbReference type="InterPro" id="IPR010918">
    <property type="entry name" value="PurM-like_C_dom"/>
</dbReference>
<keyword evidence="6" id="KW-1185">Reference proteome</keyword>
<comment type="miscellaneous">
    <text evidence="2">Reaction mechanism of ThiL seems to utilize a direct, inline transfer of the gamma-phosphate of ATP to TMP rather than a phosphorylated enzyme intermediate.</text>
</comment>
<dbReference type="OrthoDB" id="9802811at2"/>
<dbReference type="PIRSF" id="PIRSF005303">
    <property type="entry name" value="Thiam_monoph_kin"/>
    <property type="match status" value="1"/>
</dbReference>
<dbReference type="Proteomes" id="UP000298602">
    <property type="component" value="Chromosome"/>
</dbReference>
<keyword evidence="2" id="KW-0479">Metal-binding</keyword>
<gene>
    <name evidence="2 5" type="primary">thiL</name>
    <name evidence="5" type="ORF">FDQ92_10280</name>
</gene>
<dbReference type="Gene3D" id="3.30.1330.10">
    <property type="entry name" value="PurM-like, N-terminal domain"/>
    <property type="match status" value="1"/>
</dbReference>
<dbReference type="EC" id="2.7.4.16" evidence="2"/>
<feature type="binding site" evidence="2">
    <location>
        <position position="80"/>
    </location>
    <ligand>
        <name>Mg(2+)</name>
        <dbReference type="ChEBI" id="CHEBI:18420"/>
        <label>1</label>
    </ligand>
</feature>
<keyword evidence="2 5" id="KW-0418">Kinase</keyword>
<protein>
    <recommendedName>
        <fullName evidence="2">Thiamine-monophosphate kinase</fullName>
        <shortName evidence="2">TMP kinase</shortName>
        <shortName evidence="2">Thiamine-phosphate kinase</shortName>
        <ecNumber evidence="2">2.7.4.16</ecNumber>
    </recommendedName>
</protein>
<feature type="binding site" evidence="2">
    <location>
        <position position="80"/>
    </location>
    <ligand>
        <name>Mg(2+)</name>
        <dbReference type="ChEBI" id="CHEBI:18420"/>
        <label>2</label>
    </ligand>
</feature>
<evidence type="ECO:0000259" key="3">
    <source>
        <dbReference type="Pfam" id="PF00586"/>
    </source>
</evidence>
<dbReference type="PANTHER" id="PTHR30270">
    <property type="entry name" value="THIAMINE-MONOPHOSPHATE KINASE"/>
    <property type="match status" value="1"/>
</dbReference>
<dbReference type="UniPathway" id="UPA00060">
    <property type="reaction ID" value="UER00142"/>
</dbReference>
<dbReference type="EMBL" id="CP040098">
    <property type="protein sequence ID" value="QCQ22516.1"/>
    <property type="molecule type" value="Genomic_DNA"/>
</dbReference>
<feature type="binding site" evidence="2">
    <location>
        <position position="109"/>
    </location>
    <ligand>
        <name>Mg(2+)</name>
        <dbReference type="ChEBI" id="CHEBI:18420"/>
        <label>2</label>
    </ligand>
</feature>